<dbReference type="Proteomes" id="UP001589795">
    <property type="component" value="Unassembled WGS sequence"/>
</dbReference>
<dbReference type="RefSeq" id="WP_265506761.1">
    <property type="nucleotide sequence ID" value="NZ_JAOTBE010000017.1"/>
</dbReference>
<comment type="caution">
    <text evidence="3">The sequence shown here is derived from an EMBL/GenBank/DDBJ whole genome shotgun (WGS) entry which is preliminary data.</text>
</comment>
<organism evidence="3 4">
    <name type="scientific">Paracoccus rhizosphaerae</name>
    <dbReference type="NCBI Taxonomy" id="1133347"/>
    <lineage>
        <taxon>Bacteria</taxon>
        <taxon>Pseudomonadati</taxon>
        <taxon>Pseudomonadota</taxon>
        <taxon>Alphaproteobacteria</taxon>
        <taxon>Rhodobacterales</taxon>
        <taxon>Paracoccaceae</taxon>
        <taxon>Paracoccus</taxon>
    </lineage>
</organism>
<proteinExistence type="predicted"/>
<feature type="domain" description="DUF2268" evidence="2">
    <location>
        <begin position="45"/>
        <end position="200"/>
    </location>
</feature>
<keyword evidence="3" id="KW-0378">Hydrolase</keyword>
<keyword evidence="4" id="KW-1185">Reference proteome</keyword>
<gene>
    <name evidence="3" type="ORF">ACFFIZ_11230</name>
</gene>
<protein>
    <submittedName>
        <fullName evidence="3">DUF2268 domain-containing putative Zn-dependent protease</fullName>
    </submittedName>
</protein>
<dbReference type="Pfam" id="PF10026">
    <property type="entry name" value="DUF2268"/>
    <property type="match status" value="1"/>
</dbReference>
<feature type="region of interest" description="Disordered" evidence="1">
    <location>
        <begin position="207"/>
        <end position="237"/>
    </location>
</feature>
<evidence type="ECO:0000313" key="4">
    <source>
        <dbReference type="Proteomes" id="UP001589795"/>
    </source>
</evidence>
<reference evidence="3 4" key="1">
    <citation type="submission" date="2024-09" db="EMBL/GenBank/DDBJ databases">
        <authorList>
            <person name="Sun Q."/>
            <person name="Mori K."/>
        </authorList>
    </citation>
    <scope>NUCLEOTIDE SEQUENCE [LARGE SCALE GENOMIC DNA]</scope>
    <source>
        <strain evidence="3 4">CCM 7904</strain>
    </source>
</reference>
<dbReference type="InterPro" id="IPR018728">
    <property type="entry name" value="DUF2268"/>
</dbReference>
<sequence>MTIWHLHLLNARNALTGSMSEIRAAVREAVALAEDHATLPRFDLVVRAGDATMSDRCVGGQVPAPGQIEITLMPDRFDAGHLRRAVVRELHHLLRRDGPGFGLSLGDALVSEGLAGHFVLRVLGGAADPWDAVRPGPGMLRQAGNLWARHEFDFAEWFLGRGKIRRWTGYGVGHMLVAEHLAQMADESAASLTGVPADAFRPALRRLIAGEGGEEPEESEIASRDAGGPAPRTPRDI</sequence>
<dbReference type="GO" id="GO:0006508">
    <property type="term" value="P:proteolysis"/>
    <property type="evidence" value="ECO:0007669"/>
    <property type="project" value="UniProtKB-KW"/>
</dbReference>
<keyword evidence="3" id="KW-0645">Protease</keyword>
<dbReference type="EMBL" id="JBHLWQ010000104">
    <property type="protein sequence ID" value="MFC0200867.1"/>
    <property type="molecule type" value="Genomic_DNA"/>
</dbReference>
<dbReference type="GO" id="GO:0008233">
    <property type="term" value="F:peptidase activity"/>
    <property type="evidence" value="ECO:0007669"/>
    <property type="project" value="UniProtKB-KW"/>
</dbReference>
<name>A0ABV6CJH7_9RHOB</name>
<evidence type="ECO:0000259" key="2">
    <source>
        <dbReference type="Pfam" id="PF10026"/>
    </source>
</evidence>
<evidence type="ECO:0000313" key="3">
    <source>
        <dbReference type="EMBL" id="MFC0200867.1"/>
    </source>
</evidence>
<evidence type="ECO:0000256" key="1">
    <source>
        <dbReference type="SAM" id="MobiDB-lite"/>
    </source>
</evidence>
<accession>A0ABV6CJH7</accession>